<comment type="caution">
    <text evidence="10">The sequence shown here is derived from an EMBL/GenBank/DDBJ whole genome shotgun (WGS) entry which is preliminary data.</text>
</comment>
<keyword evidence="3 8" id="KW-0540">Nuclease</keyword>
<evidence type="ECO:0000256" key="4">
    <source>
        <dbReference type="ARBA" id="ARBA00022723"/>
    </source>
</evidence>
<name>A0ABP9VCM6_9DEIO</name>
<dbReference type="InterPro" id="IPR029060">
    <property type="entry name" value="PIN-like_dom_sf"/>
</dbReference>
<dbReference type="InterPro" id="IPR050556">
    <property type="entry name" value="Type_II_TA_system_RNase"/>
</dbReference>
<dbReference type="PANTHER" id="PTHR33653">
    <property type="entry name" value="RIBONUCLEASE VAPC2"/>
    <property type="match status" value="1"/>
</dbReference>
<evidence type="ECO:0000256" key="1">
    <source>
        <dbReference type="ARBA" id="ARBA00001946"/>
    </source>
</evidence>
<evidence type="ECO:0000259" key="9">
    <source>
        <dbReference type="Pfam" id="PF01850"/>
    </source>
</evidence>
<evidence type="ECO:0000313" key="11">
    <source>
        <dbReference type="Proteomes" id="UP001458946"/>
    </source>
</evidence>
<keyword evidence="5 8" id="KW-0378">Hydrolase</keyword>
<dbReference type="Gene3D" id="3.40.50.1010">
    <property type="entry name" value="5'-nuclease"/>
    <property type="match status" value="1"/>
</dbReference>
<evidence type="ECO:0000256" key="5">
    <source>
        <dbReference type="ARBA" id="ARBA00022801"/>
    </source>
</evidence>
<dbReference type="RefSeq" id="WP_353542968.1">
    <property type="nucleotide sequence ID" value="NZ_BAABRN010000034.1"/>
</dbReference>
<gene>
    <name evidence="10" type="primary">vapC_2</name>
    <name evidence="8" type="synonym">vapC</name>
    <name evidence="10" type="ORF">Dxin01_02744</name>
</gene>
<evidence type="ECO:0000256" key="2">
    <source>
        <dbReference type="ARBA" id="ARBA00022649"/>
    </source>
</evidence>
<dbReference type="Pfam" id="PF01850">
    <property type="entry name" value="PIN"/>
    <property type="match status" value="1"/>
</dbReference>
<dbReference type="EMBL" id="BAABRN010000034">
    <property type="protein sequence ID" value="GAA5502995.1"/>
    <property type="molecule type" value="Genomic_DNA"/>
</dbReference>
<reference evidence="10 11" key="1">
    <citation type="submission" date="2024-02" db="EMBL/GenBank/DDBJ databases">
        <title>Deinococcus xinjiangensis NBRC 107630.</title>
        <authorList>
            <person name="Ichikawa N."/>
            <person name="Katano-Makiyama Y."/>
            <person name="Hidaka K."/>
        </authorList>
    </citation>
    <scope>NUCLEOTIDE SEQUENCE [LARGE SCALE GENOMIC DNA]</scope>
    <source>
        <strain evidence="10 11">NBRC 107630</strain>
    </source>
</reference>
<dbReference type="GO" id="GO:0004519">
    <property type="term" value="F:endonuclease activity"/>
    <property type="evidence" value="ECO:0007669"/>
    <property type="project" value="UniProtKB-KW"/>
</dbReference>
<organism evidence="10 11">
    <name type="scientific">Deinococcus xinjiangensis</name>
    <dbReference type="NCBI Taxonomy" id="457454"/>
    <lineage>
        <taxon>Bacteria</taxon>
        <taxon>Thermotogati</taxon>
        <taxon>Deinococcota</taxon>
        <taxon>Deinococci</taxon>
        <taxon>Deinococcales</taxon>
        <taxon>Deinococcaceae</taxon>
        <taxon>Deinococcus</taxon>
    </lineage>
</organism>
<keyword evidence="11" id="KW-1185">Reference proteome</keyword>
<dbReference type="HAMAP" id="MF_00265">
    <property type="entry name" value="VapC_Nob1"/>
    <property type="match status" value="1"/>
</dbReference>
<dbReference type="Proteomes" id="UP001458946">
    <property type="component" value="Unassembled WGS sequence"/>
</dbReference>
<keyword evidence="2 8" id="KW-1277">Toxin-antitoxin system</keyword>
<dbReference type="PANTHER" id="PTHR33653:SF1">
    <property type="entry name" value="RIBONUCLEASE VAPC2"/>
    <property type="match status" value="1"/>
</dbReference>
<keyword evidence="6 8" id="KW-0460">Magnesium</keyword>
<evidence type="ECO:0000256" key="3">
    <source>
        <dbReference type="ARBA" id="ARBA00022722"/>
    </source>
</evidence>
<feature type="binding site" evidence="8">
    <location>
        <position position="6"/>
    </location>
    <ligand>
        <name>Mg(2+)</name>
        <dbReference type="ChEBI" id="CHEBI:18420"/>
    </ligand>
</feature>
<feature type="domain" description="PIN" evidence="9">
    <location>
        <begin position="3"/>
        <end position="120"/>
    </location>
</feature>
<sequence>MKYLLDTNVISDIFKRHPVTVGHFAGHPASDLALCTITVFEVEFGLTENPASRSRHAELWNELLSNLTVLEFSTLDAASAARVRLQTAAQPIGPSDTLIAGVALARGLTVVTNNTAEFGRVLGLNVVDWRG</sequence>
<comment type="cofactor">
    <cofactor evidence="1 8">
        <name>Mg(2+)</name>
        <dbReference type="ChEBI" id="CHEBI:18420"/>
    </cofactor>
</comment>
<dbReference type="SUPFAM" id="SSF88723">
    <property type="entry name" value="PIN domain-like"/>
    <property type="match status" value="1"/>
</dbReference>
<evidence type="ECO:0000256" key="8">
    <source>
        <dbReference type="HAMAP-Rule" id="MF_00265"/>
    </source>
</evidence>
<keyword evidence="10" id="KW-0255">Endonuclease</keyword>
<comment type="similarity">
    <text evidence="7 8">Belongs to the PINc/VapC protein family.</text>
</comment>
<protein>
    <recommendedName>
        <fullName evidence="8">Ribonuclease VapC</fullName>
        <shortName evidence="8">RNase VapC</shortName>
        <ecNumber evidence="8">3.1.-.-</ecNumber>
    </recommendedName>
    <alternativeName>
        <fullName evidence="8">Toxin VapC</fullName>
    </alternativeName>
</protein>
<dbReference type="InterPro" id="IPR022907">
    <property type="entry name" value="VapC_family"/>
</dbReference>
<comment type="function">
    <text evidence="8">Toxic component of a toxin-antitoxin (TA) system. An RNase.</text>
</comment>
<dbReference type="InterPro" id="IPR002716">
    <property type="entry name" value="PIN_dom"/>
</dbReference>
<proteinExistence type="inferred from homology"/>
<dbReference type="EC" id="3.1.-.-" evidence="8"/>
<evidence type="ECO:0000256" key="7">
    <source>
        <dbReference type="ARBA" id="ARBA00038093"/>
    </source>
</evidence>
<evidence type="ECO:0000313" key="10">
    <source>
        <dbReference type="EMBL" id="GAA5502995.1"/>
    </source>
</evidence>
<keyword evidence="8" id="KW-0800">Toxin</keyword>
<feature type="binding site" evidence="8">
    <location>
        <position position="96"/>
    </location>
    <ligand>
        <name>Mg(2+)</name>
        <dbReference type="ChEBI" id="CHEBI:18420"/>
    </ligand>
</feature>
<keyword evidence="4 8" id="KW-0479">Metal-binding</keyword>
<evidence type="ECO:0000256" key="6">
    <source>
        <dbReference type="ARBA" id="ARBA00022842"/>
    </source>
</evidence>
<accession>A0ABP9VCM6</accession>